<dbReference type="InterPro" id="IPR014756">
    <property type="entry name" value="Ig_E-set"/>
</dbReference>
<dbReference type="PANTHER" id="PTHR43002">
    <property type="entry name" value="GLYCOGEN DEBRANCHING ENZYME"/>
    <property type="match status" value="1"/>
</dbReference>
<dbReference type="Gene3D" id="2.60.40.10">
    <property type="entry name" value="Immunoglobulins"/>
    <property type="match status" value="2"/>
</dbReference>
<dbReference type="CDD" id="cd11341">
    <property type="entry name" value="AmyAc_Pullulanase_LD-like"/>
    <property type="match status" value="1"/>
</dbReference>
<dbReference type="InterPro" id="IPR024561">
    <property type="entry name" value="Pullul_strch_C"/>
</dbReference>
<comment type="similarity">
    <text evidence="1">Belongs to the glycosyl hydrolase 13 family.</text>
</comment>
<sequence>MPIPSPTHHSRRRSAGLAAGILAVPLLVSLVPVPALADHSPSPSTVTLVGSLQSELGCPGDWQPECPATALTEVEGSPGTYSGTFEVPAGDYAYKAALNGSWAENYGAGGAAGGGDIALTSQGGSVTFTYNHGTHVITSDVPESLVSGAAAHWLAPGVLAWDLSDAPEGSSYRLYYAPDGGLEVLDGAVTGGDYIELERTSDALTPELAARFPHLAAFDSLTLPKKAAKQAKHLLKGQLLAVQVGTDGSVLQATALQVPNVLDSLYPNAQKRSLGLSWKGPRPRFDLWAPTARQVNLHVYREGSGGEALATVPLKEGNDGVWSLLGEKGWADAYYLYEVEVYVPETGKVERNVVTDPYSVGLSTNSERSLIVNLMDPALAPAGWETLEKPALEKPEDLSLYELHVRDFSIADTTVPEERRGTYAAFAESGSDGMNRLADLAAAGMNAVHLLPVNDIGTIEERRDAQAEPQCNLESFAPDSEEQQACVSAIAGKDGFNWGYDPLHYTTPEGSYSTNPADATRIREFRDMVAGLNDTGLRVIQDVVYNHTAGAGQASTNNLDRIVPGYYHRLNPVSGAVETSTCCPNTATENAMMGKLMVDSIVTLARTYKLDGFRFDLMGHHSKQNLLDVRAALDELTLERDGVDGKSIYVYGEGWNFGEVADNARFEQATQANMAGTGIGTFNDRLRDAVRGGGPFDEDPRVQGFGSGLLTRPNGAEVNGTPEEQRARLLLNQDQIKVGLTGNLRDYTFVDRTGAEVTGADVDYNGSPAGYTADPQEAVTYVEAHDNETLFDSLAFKLAPGTSMAERIRFQTLSLSTTAFGQGVSFWHAGGEALRSKSLDRNSYDSGDWFNLLDHTGTENGFARGLPPRADNADKYGFMAPLLADPALKPEPADIAAAREQALALLEIRKSTPLFHLGTAELVQQKVSFPTGGPEQAPGVIVMHIDDSAGPDIDGERTGVVVVFNASDAAVTETVEATVGQSFGLHPIQLNGSDDVVKGASFDSATGSFTVPPLTVAVFEAK</sequence>
<dbReference type="CDD" id="cd12962">
    <property type="entry name" value="X25_BaPul_like"/>
    <property type="match status" value="1"/>
</dbReference>
<protein>
    <submittedName>
        <fullName evidence="3">Alpha-1,6-glucosidases, pullulanase-type</fullName>
    </submittedName>
</protein>
<dbReference type="GO" id="GO:0051060">
    <property type="term" value="F:pullulanase activity"/>
    <property type="evidence" value="ECO:0007669"/>
    <property type="project" value="InterPro"/>
</dbReference>
<feature type="domain" description="Glycosyl hydrolase family 13 catalytic" evidence="2">
    <location>
        <begin position="494"/>
        <end position="863"/>
    </location>
</feature>
<dbReference type="OrthoDB" id="9805159at2"/>
<dbReference type="Gene3D" id="2.60.40.1180">
    <property type="entry name" value="Golgi alpha-mannosidase II"/>
    <property type="match status" value="1"/>
</dbReference>
<dbReference type="AlphaFoldDB" id="A0A1G8D2D4"/>
<dbReference type="Proteomes" id="UP000199258">
    <property type="component" value="Unassembled WGS sequence"/>
</dbReference>
<dbReference type="Pfam" id="PF22058">
    <property type="entry name" value="X25_BaPul_like"/>
    <property type="match status" value="1"/>
</dbReference>
<name>A0A1G8D2D4_9MICC</name>
<dbReference type="Pfam" id="PF17967">
    <property type="entry name" value="Pullulanase_N2"/>
    <property type="match status" value="1"/>
</dbReference>
<dbReference type="GO" id="GO:0005975">
    <property type="term" value="P:carbohydrate metabolic process"/>
    <property type="evidence" value="ECO:0007669"/>
    <property type="project" value="InterPro"/>
</dbReference>
<dbReference type="InterPro" id="IPR013783">
    <property type="entry name" value="Ig-like_fold"/>
</dbReference>
<organism evidence="3 4">
    <name type="scientific">Arthrobacter subterraneus</name>
    <dbReference type="NCBI Taxonomy" id="335973"/>
    <lineage>
        <taxon>Bacteria</taxon>
        <taxon>Bacillati</taxon>
        <taxon>Actinomycetota</taxon>
        <taxon>Actinomycetes</taxon>
        <taxon>Micrococcales</taxon>
        <taxon>Micrococcaceae</taxon>
        <taxon>Arthrobacter</taxon>
    </lineage>
</organism>
<dbReference type="SUPFAM" id="SSF51011">
    <property type="entry name" value="Glycosyl hydrolase domain"/>
    <property type="match status" value="1"/>
</dbReference>
<proteinExistence type="inferred from homology"/>
<dbReference type="InterPro" id="IPR006047">
    <property type="entry name" value="GH13_cat_dom"/>
</dbReference>
<dbReference type="InterPro" id="IPR017853">
    <property type="entry name" value="GH"/>
</dbReference>
<dbReference type="Pfam" id="PF11852">
    <property type="entry name" value="Pullul_strch_C"/>
    <property type="match status" value="1"/>
</dbReference>
<dbReference type="RefSeq" id="WP_090584327.1">
    <property type="nucleotide sequence ID" value="NZ_FNDT01000001.1"/>
</dbReference>
<dbReference type="EMBL" id="FNDT01000001">
    <property type="protein sequence ID" value="SDH51831.1"/>
    <property type="molecule type" value="Genomic_DNA"/>
</dbReference>
<dbReference type="InterPro" id="IPR013780">
    <property type="entry name" value="Glyco_hydro_b"/>
</dbReference>
<reference evidence="3 4" key="1">
    <citation type="submission" date="2016-10" db="EMBL/GenBank/DDBJ databases">
        <authorList>
            <person name="de Groot N.N."/>
        </authorList>
    </citation>
    <scope>NUCLEOTIDE SEQUENCE [LARGE SCALE GENOMIC DNA]</scope>
    <source>
        <strain evidence="3 4">NP_1H</strain>
    </source>
</reference>
<dbReference type="InterPro" id="IPR004193">
    <property type="entry name" value="Glyco_hydro_13_N"/>
</dbReference>
<dbReference type="CDD" id="cd02860">
    <property type="entry name" value="E_set_Pullulanase"/>
    <property type="match status" value="1"/>
</dbReference>
<dbReference type="Gene3D" id="3.20.20.80">
    <property type="entry name" value="Glycosidases"/>
    <property type="match status" value="1"/>
</dbReference>
<accession>A0A1G8D2D4</accession>
<dbReference type="InterPro" id="IPR011839">
    <property type="entry name" value="Pullul_strch"/>
</dbReference>
<dbReference type="NCBIfam" id="TIGR02103">
    <property type="entry name" value="pullul_strch"/>
    <property type="match status" value="1"/>
</dbReference>
<dbReference type="SUPFAM" id="SSF81296">
    <property type="entry name" value="E set domains"/>
    <property type="match status" value="2"/>
</dbReference>
<evidence type="ECO:0000259" key="2">
    <source>
        <dbReference type="SMART" id="SM00642"/>
    </source>
</evidence>
<dbReference type="SMART" id="SM00642">
    <property type="entry name" value="Aamy"/>
    <property type="match status" value="1"/>
</dbReference>
<evidence type="ECO:0000256" key="1">
    <source>
        <dbReference type="ARBA" id="ARBA00008061"/>
    </source>
</evidence>
<dbReference type="InterPro" id="IPR040671">
    <property type="entry name" value="Pullulanase_N2"/>
</dbReference>
<dbReference type="Pfam" id="PF02922">
    <property type="entry name" value="CBM_48"/>
    <property type="match status" value="1"/>
</dbReference>
<dbReference type="Gene3D" id="2.60.40.1130">
    <property type="entry name" value="Rab geranylgeranyltransferase alpha-subunit, insert domain"/>
    <property type="match status" value="1"/>
</dbReference>
<dbReference type="SUPFAM" id="SSF51445">
    <property type="entry name" value="(Trans)glycosidases"/>
    <property type="match status" value="1"/>
</dbReference>
<dbReference type="InterPro" id="IPR054409">
    <property type="entry name" value="X25_BaPul-like"/>
</dbReference>
<keyword evidence="4" id="KW-1185">Reference proteome</keyword>
<dbReference type="STRING" id="335973.SAMN04488693_101455"/>
<evidence type="ECO:0000313" key="3">
    <source>
        <dbReference type="EMBL" id="SDH51831.1"/>
    </source>
</evidence>
<evidence type="ECO:0000313" key="4">
    <source>
        <dbReference type="Proteomes" id="UP000199258"/>
    </source>
</evidence>
<gene>
    <name evidence="3" type="ORF">SAMN04488693_101455</name>
</gene>